<gene>
    <name evidence="6 8" type="primary">rsmG</name>
    <name evidence="8" type="ORF">RA086_12480</name>
</gene>
<dbReference type="PANTHER" id="PTHR31760:SF0">
    <property type="entry name" value="S-ADENOSYL-L-METHIONINE-DEPENDENT METHYLTRANSFERASES SUPERFAMILY PROTEIN"/>
    <property type="match status" value="1"/>
</dbReference>
<dbReference type="CDD" id="cd02440">
    <property type="entry name" value="AdoMet_MTases"/>
    <property type="match status" value="1"/>
</dbReference>
<keyword evidence="2 6" id="KW-0698">rRNA processing</keyword>
<evidence type="ECO:0000256" key="4">
    <source>
        <dbReference type="ARBA" id="ARBA00022679"/>
    </source>
</evidence>
<dbReference type="GO" id="GO:0032259">
    <property type="term" value="P:methylation"/>
    <property type="evidence" value="ECO:0007669"/>
    <property type="project" value="UniProtKB-KW"/>
</dbReference>
<dbReference type="Pfam" id="PF02527">
    <property type="entry name" value="GidB"/>
    <property type="match status" value="1"/>
</dbReference>
<keyword evidence="5 6" id="KW-0949">S-adenosyl-L-methionine</keyword>
<dbReference type="SUPFAM" id="SSF53335">
    <property type="entry name" value="S-adenosyl-L-methionine-dependent methyltransferases"/>
    <property type="match status" value="1"/>
</dbReference>
<dbReference type="PIRSF" id="PIRSF003078">
    <property type="entry name" value="GidB"/>
    <property type="match status" value="1"/>
</dbReference>
<keyword evidence="3 6" id="KW-0489">Methyltransferase</keyword>
<dbReference type="EMBL" id="JAVCWF010000001">
    <property type="protein sequence ID" value="MDQ7938425.1"/>
    <property type="molecule type" value="Genomic_DNA"/>
</dbReference>
<feature type="region of interest" description="Disordered" evidence="7">
    <location>
        <begin position="219"/>
        <end position="244"/>
    </location>
</feature>
<comment type="function">
    <text evidence="6">Specifically methylates the N7 position of a guanine in 16S rRNA.</text>
</comment>
<dbReference type="EC" id="2.1.1.-" evidence="6"/>
<dbReference type="InterPro" id="IPR003682">
    <property type="entry name" value="rRNA_ssu_MeTfrase_G"/>
</dbReference>
<dbReference type="InterPro" id="IPR029063">
    <property type="entry name" value="SAM-dependent_MTases_sf"/>
</dbReference>
<evidence type="ECO:0000256" key="1">
    <source>
        <dbReference type="ARBA" id="ARBA00022490"/>
    </source>
</evidence>
<keyword evidence="1 6" id="KW-0963">Cytoplasm</keyword>
<accession>A0ABU1ABX5</accession>
<comment type="caution">
    <text evidence="6">Lacks conserved residue(s) required for the propagation of feature annotation.</text>
</comment>
<feature type="binding site" evidence="6">
    <location>
        <position position="79"/>
    </location>
    <ligand>
        <name>S-adenosyl-L-methionine</name>
        <dbReference type="ChEBI" id="CHEBI:59789"/>
    </ligand>
</feature>
<name>A0ABU1ABX5_9LACO</name>
<feature type="binding site" evidence="6">
    <location>
        <begin position="130"/>
        <end position="131"/>
    </location>
    <ligand>
        <name>S-adenosyl-L-methionine</name>
        <dbReference type="ChEBI" id="CHEBI:59789"/>
    </ligand>
</feature>
<comment type="similarity">
    <text evidence="6">Belongs to the methyltransferase superfamily. RNA methyltransferase RsmG family.</text>
</comment>
<proteinExistence type="inferred from homology"/>
<evidence type="ECO:0000256" key="2">
    <source>
        <dbReference type="ARBA" id="ARBA00022552"/>
    </source>
</evidence>
<dbReference type="NCBIfam" id="TIGR00138">
    <property type="entry name" value="rsmG_gidB"/>
    <property type="match status" value="1"/>
</dbReference>
<evidence type="ECO:0000256" key="3">
    <source>
        <dbReference type="ARBA" id="ARBA00022603"/>
    </source>
</evidence>
<evidence type="ECO:0000256" key="5">
    <source>
        <dbReference type="ARBA" id="ARBA00022691"/>
    </source>
</evidence>
<dbReference type="Gene3D" id="3.40.50.150">
    <property type="entry name" value="Vaccinia Virus protein VP39"/>
    <property type="match status" value="1"/>
</dbReference>
<protein>
    <recommendedName>
        <fullName evidence="6">Ribosomal RNA small subunit methyltransferase G</fullName>
        <ecNumber evidence="6">2.1.1.-</ecNumber>
    </recommendedName>
    <alternativeName>
        <fullName evidence="6">16S rRNA 7-methylguanosine methyltransferase</fullName>
        <shortName evidence="6">16S rRNA m7G methyltransferase</shortName>
    </alternativeName>
</protein>
<evidence type="ECO:0000256" key="7">
    <source>
        <dbReference type="SAM" id="MobiDB-lite"/>
    </source>
</evidence>
<dbReference type="GO" id="GO:0008168">
    <property type="term" value="F:methyltransferase activity"/>
    <property type="evidence" value="ECO:0007669"/>
    <property type="project" value="UniProtKB-KW"/>
</dbReference>
<dbReference type="Proteomes" id="UP001227831">
    <property type="component" value="Unassembled WGS sequence"/>
</dbReference>
<dbReference type="HAMAP" id="MF_00074">
    <property type="entry name" value="16SrRNA_methyltr_G"/>
    <property type="match status" value="1"/>
</dbReference>
<evidence type="ECO:0000313" key="9">
    <source>
        <dbReference type="Proteomes" id="UP001227831"/>
    </source>
</evidence>
<dbReference type="RefSeq" id="WP_308704105.1">
    <property type="nucleotide sequence ID" value="NZ_AP027463.1"/>
</dbReference>
<comment type="caution">
    <text evidence="8">The sequence shown here is derived from an EMBL/GenBank/DDBJ whole genome shotgun (WGS) entry which is preliminary data.</text>
</comment>
<evidence type="ECO:0000313" key="8">
    <source>
        <dbReference type="EMBL" id="MDQ7938425.1"/>
    </source>
</evidence>
<evidence type="ECO:0000256" key="6">
    <source>
        <dbReference type="HAMAP-Rule" id="MF_00074"/>
    </source>
</evidence>
<organism evidence="8 9">
    <name type="scientific">Lactiplantibacillus brownii</name>
    <dbReference type="NCBI Taxonomy" id="3069269"/>
    <lineage>
        <taxon>Bacteria</taxon>
        <taxon>Bacillati</taxon>
        <taxon>Bacillota</taxon>
        <taxon>Bacilli</taxon>
        <taxon>Lactobacillales</taxon>
        <taxon>Lactobacillaceae</taxon>
        <taxon>Lactiplantibacillus</taxon>
    </lineage>
</organism>
<keyword evidence="4 6" id="KW-0808">Transferase</keyword>
<feature type="binding site" evidence="6">
    <location>
        <position position="150"/>
    </location>
    <ligand>
        <name>S-adenosyl-L-methionine</name>
        <dbReference type="ChEBI" id="CHEBI:59789"/>
    </ligand>
</feature>
<dbReference type="PANTHER" id="PTHR31760">
    <property type="entry name" value="S-ADENOSYL-L-METHIONINE-DEPENDENT METHYLTRANSFERASES SUPERFAMILY PROTEIN"/>
    <property type="match status" value="1"/>
</dbReference>
<keyword evidence="9" id="KW-1185">Reference proteome</keyword>
<feature type="binding site" evidence="6">
    <location>
        <position position="84"/>
    </location>
    <ligand>
        <name>S-adenosyl-L-methionine</name>
        <dbReference type="ChEBI" id="CHEBI:59789"/>
    </ligand>
</feature>
<sequence>MNPTEFKQALASHDIVLDDHQMAQFATYYQLLVETNRQFNLTTITAEPEVYLKHFYDSLTPAFYVAALRDQPLTLCDVGAGAGFPSIPLKIVFPQLQVTIVDSLNKRINFLQQLIAALGLTGVQTFHDRAETFAGKKSPHRESYDLVTARAVARLSVLSEFCLPLVKIGGQMVALKASNARTETAEGDYAVKQLGGQLVTDEAFKLPETGDPRHIIVIDKKRPTPKRYPRKPGTPAKQPLTAPE</sequence>
<comment type="subcellular location">
    <subcellularLocation>
        <location evidence="6">Cytoplasm</location>
    </subcellularLocation>
</comment>
<reference evidence="8 9" key="1">
    <citation type="journal article" date="2023" name="Int. J. Syst. Evol. Microbiol.">
        <title>Lactiplantibacillus brownii sp. nov., a novel psychrotolerant species isolated from sauerkraut.</title>
        <authorList>
            <person name="Heng Y.C."/>
            <person name="Silvaraju S."/>
            <person name="Lee J.K.Y."/>
            <person name="Kittelmann S."/>
        </authorList>
    </citation>
    <scope>NUCLEOTIDE SEQUENCE [LARGE SCALE GENOMIC DNA]</scope>
    <source>
        <strain evidence="8 9">WILCCON 0030</strain>
    </source>
</reference>